<dbReference type="AlphaFoldDB" id="A0A7M7IYT4"/>
<feature type="transmembrane region" description="Helical" evidence="8">
    <location>
        <begin position="147"/>
        <end position="167"/>
    </location>
</feature>
<keyword evidence="2" id="KW-1003">Cell membrane</keyword>
<keyword evidence="6" id="KW-0675">Receptor</keyword>
<dbReference type="Gene3D" id="3.40.190.10">
    <property type="entry name" value="Periplasmic binding protein-like II"/>
    <property type="match status" value="1"/>
</dbReference>
<evidence type="ECO:0000256" key="1">
    <source>
        <dbReference type="ARBA" id="ARBA00004651"/>
    </source>
</evidence>
<keyword evidence="7" id="KW-0325">Glycoprotein</keyword>
<sequence length="451" mass="51124">MSCSGHSVELPKVYDGNETLDNGVLRIGGTSFPPYAQWTDLGDTVRVDGPLVIFIEVIARFLRARPVVATPIGLPYGALQKNATFNGVLGYLERKKVDIMVNPVIPSVDRHGRFDFSAPFTREKFRFFTIKPATFIHPWGFVRAFELPVWFFILGTFLVLPVCSAFLRKLDRNLSRLNSEGNTRGVFGYLWFWFARIFPQPDLTPRVLWLRVSAALFMLPMTYMVMRSLEAELKRSLLFKKEADYANYFPDILRFHQMRIISEKNSMGTAMFTRSQDPLMMKLAKRLDERAGVLAGDNFESLIKNILEKKAVVVTTGLAVKLRISILAQQTGRCPGVRSSDGSIFPVTLTIPIGLHIQKHVRDRIQSAVLRVAESATFHQKLHCQLEYAKRCGTRHRGEAEPMKALHISDLKGVLYLFAIGIATSMLAFAAELPFPRIRRFFSTSSNENRV</sequence>
<evidence type="ECO:0000256" key="4">
    <source>
        <dbReference type="ARBA" id="ARBA00022989"/>
    </source>
</evidence>
<reference evidence="9" key="1">
    <citation type="submission" date="2021-01" db="UniProtKB">
        <authorList>
            <consortium name="EnsemblMetazoa"/>
        </authorList>
    </citation>
    <scope>IDENTIFICATION</scope>
</reference>
<protein>
    <submittedName>
        <fullName evidence="9">Uncharacterized protein</fullName>
    </submittedName>
</protein>
<dbReference type="GO" id="GO:0005886">
    <property type="term" value="C:plasma membrane"/>
    <property type="evidence" value="ECO:0007669"/>
    <property type="project" value="UniProtKB-SubCell"/>
</dbReference>
<accession>A0A7M7IYT4</accession>
<evidence type="ECO:0000256" key="5">
    <source>
        <dbReference type="ARBA" id="ARBA00023136"/>
    </source>
</evidence>
<dbReference type="EnsemblMetazoa" id="XM_022788742">
    <property type="protein sequence ID" value="XP_022644477"/>
    <property type="gene ID" value="LOC111243346"/>
</dbReference>
<dbReference type="InterPro" id="IPR052192">
    <property type="entry name" value="Insect_Ionotropic_Sensory_Rcpt"/>
</dbReference>
<dbReference type="OrthoDB" id="6495696at2759"/>
<dbReference type="PANTHER" id="PTHR42643:SF24">
    <property type="entry name" value="IONOTROPIC RECEPTOR 60A"/>
    <property type="match status" value="1"/>
</dbReference>
<organism evidence="9 10">
    <name type="scientific">Varroa destructor</name>
    <name type="common">Honeybee mite</name>
    <dbReference type="NCBI Taxonomy" id="109461"/>
    <lineage>
        <taxon>Eukaryota</taxon>
        <taxon>Metazoa</taxon>
        <taxon>Ecdysozoa</taxon>
        <taxon>Arthropoda</taxon>
        <taxon>Chelicerata</taxon>
        <taxon>Arachnida</taxon>
        <taxon>Acari</taxon>
        <taxon>Parasitiformes</taxon>
        <taxon>Mesostigmata</taxon>
        <taxon>Gamasina</taxon>
        <taxon>Dermanyssoidea</taxon>
        <taxon>Varroidae</taxon>
        <taxon>Varroa</taxon>
    </lineage>
</organism>
<keyword evidence="3 8" id="KW-0812">Transmembrane</keyword>
<dbReference type="InParanoid" id="A0A7M7IYT4"/>
<evidence type="ECO:0000256" key="3">
    <source>
        <dbReference type="ARBA" id="ARBA00022692"/>
    </source>
</evidence>
<evidence type="ECO:0000313" key="9">
    <source>
        <dbReference type="EnsemblMetazoa" id="XP_022644477"/>
    </source>
</evidence>
<dbReference type="GeneID" id="111243346"/>
<dbReference type="PANTHER" id="PTHR42643">
    <property type="entry name" value="IONOTROPIC RECEPTOR 20A-RELATED"/>
    <property type="match status" value="1"/>
</dbReference>
<dbReference type="RefSeq" id="XP_022644477.1">
    <property type="nucleotide sequence ID" value="XM_022788742.1"/>
</dbReference>
<dbReference type="Proteomes" id="UP000594260">
    <property type="component" value="Unplaced"/>
</dbReference>
<feature type="transmembrane region" description="Helical" evidence="8">
    <location>
        <begin position="208"/>
        <end position="226"/>
    </location>
</feature>
<evidence type="ECO:0000256" key="6">
    <source>
        <dbReference type="ARBA" id="ARBA00023170"/>
    </source>
</evidence>
<evidence type="ECO:0000256" key="2">
    <source>
        <dbReference type="ARBA" id="ARBA00022475"/>
    </source>
</evidence>
<evidence type="ECO:0000256" key="7">
    <source>
        <dbReference type="ARBA" id="ARBA00023180"/>
    </source>
</evidence>
<dbReference type="SUPFAM" id="SSF53850">
    <property type="entry name" value="Periplasmic binding protein-like II"/>
    <property type="match status" value="1"/>
</dbReference>
<dbReference type="KEGG" id="vde:111243346"/>
<feature type="transmembrane region" description="Helical" evidence="8">
    <location>
        <begin position="413"/>
        <end position="431"/>
    </location>
</feature>
<keyword evidence="5 8" id="KW-0472">Membrane</keyword>
<proteinExistence type="predicted"/>
<dbReference type="OMA" id="IMISWIA"/>
<name>A0A7M7IYT4_VARDE</name>
<comment type="subcellular location">
    <subcellularLocation>
        <location evidence="1">Cell membrane</location>
        <topology evidence="1">Multi-pass membrane protein</topology>
    </subcellularLocation>
</comment>
<keyword evidence="10" id="KW-1185">Reference proteome</keyword>
<evidence type="ECO:0000256" key="8">
    <source>
        <dbReference type="SAM" id="Phobius"/>
    </source>
</evidence>
<evidence type="ECO:0000313" key="10">
    <source>
        <dbReference type="Proteomes" id="UP000594260"/>
    </source>
</evidence>
<keyword evidence="4 8" id="KW-1133">Transmembrane helix</keyword>